<dbReference type="RefSeq" id="WP_091442093.1">
    <property type="nucleotide sequence ID" value="NZ_BMMJ01000008.1"/>
</dbReference>
<reference evidence="6 7" key="1">
    <citation type="submission" date="2016-06" db="EMBL/GenBank/DDBJ databases">
        <authorList>
            <person name="Kjaerup R.B."/>
            <person name="Dalgaard T.S."/>
            <person name="Juul-Madsen H.R."/>
        </authorList>
    </citation>
    <scope>NUCLEOTIDE SEQUENCE [LARGE SCALE GENOMIC DNA]</scope>
    <source>
        <strain evidence="6 7">DSM 45577</strain>
    </source>
</reference>
<dbReference type="SUPFAM" id="SSF56059">
    <property type="entry name" value="Glutathione synthetase ATP-binding domain-like"/>
    <property type="match status" value="1"/>
</dbReference>
<evidence type="ECO:0000256" key="2">
    <source>
        <dbReference type="ARBA" id="ARBA00022741"/>
    </source>
</evidence>
<dbReference type="PANTHER" id="PTHR43585:SF2">
    <property type="entry name" value="ATP-GRASP ENZYME FSQD"/>
    <property type="match status" value="1"/>
</dbReference>
<keyword evidence="1" id="KW-0436">Ligase</keyword>
<evidence type="ECO:0000256" key="4">
    <source>
        <dbReference type="PROSITE-ProRule" id="PRU00409"/>
    </source>
</evidence>
<evidence type="ECO:0000313" key="6">
    <source>
        <dbReference type="EMBL" id="SCL60906.1"/>
    </source>
</evidence>
<proteinExistence type="predicted"/>
<dbReference type="OrthoDB" id="24041at2"/>
<dbReference type="GO" id="GO:0016874">
    <property type="term" value="F:ligase activity"/>
    <property type="evidence" value="ECO:0007669"/>
    <property type="project" value="UniProtKB-KW"/>
</dbReference>
<gene>
    <name evidence="6" type="ORF">GA0070617_4510</name>
</gene>
<evidence type="ECO:0000256" key="3">
    <source>
        <dbReference type="ARBA" id="ARBA00022840"/>
    </source>
</evidence>
<dbReference type="InterPro" id="IPR011761">
    <property type="entry name" value="ATP-grasp"/>
</dbReference>
<evidence type="ECO:0000313" key="7">
    <source>
        <dbReference type="Proteomes" id="UP000198937"/>
    </source>
</evidence>
<dbReference type="PANTHER" id="PTHR43585">
    <property type="entry name" value="FUMIPYRROLE BIOSYNTHESIS PROTEIN C"/>
    <property type="match status" value="1"/>
</dbReference>
<accession>A0A1C6V3N5</accession>
<dbReference type="GO" id="GO:0046872">
    <property type="term" value="F:metal ion binding"/>
    <property type="evidence" value="ECO:0007669"/>
    <property type="project" value="InterPro"/>
</dbReference>
<dbReference type="STRING" id="683228.GA0070617_4510"/>
<dbReference type="Gene3D" id="3.40.50.20">
    <property type="match status" value="1"/>
</dbReference>
<keyword evidence="2 4" id="KW-0547">Nucleotide-binding</keyword>
<keyword evidence="3 4" id="KW-0067">ATP-binding</keyword>
<dbReference type="EMBL" id="FMIA01000002">
    <property type="protein sequence ID" value="SCL60906.1"/>
    <property type="molecule type" value="Genomic_DNA"/>
</dbReference>
<dbReference type="GO" id="GO:0005524">
    <property type="term" value="F:ATP binding"/>
    <property type="evidence" value="ECO:0007669"/>
    <property type="project" value="UniProtKB-UniRule"/>
</dbReference>
<dbReference type="Gene3D" id="3.30.470.20">
    <property type="entry name" value="ATP-grasp fold, B domain"/>
    <property type="match status" value="1"/>
</dbReference>
<protein>
    <submittedName>
        <fullName evidence="6">Biotin carboxylase</fullName>
    </submittedName>
</protein>
<dbReference type="PROSITE" id="PS50975">
    <property type="entry name" value="ATP_GRASP"/>
    <property type="match status" value="1"/>
</dbReference>
<dbReference type="AlphaFoldDB" id="A0A1C6V3N5"/>
<evidence type="ECO:0000256" key="1">
    <source>
        <dbReference type="ARBA" id="ARBA00022598"/>
    </source>
</evidence>
<dbReference type="InterPro" id="IPR052032">
    <property type="entry name" value="ATP-dep_AA_Ligase"/>
</dbReference>
<dbReference type="Proteomes" id="UP000198937">
    <property type="component" value="Unassembled WGS sequence"/>
</dbReference>
<feature type="domain" description="ATP-grasp" evidence="5">
    <location>
        <begin position="111"/>
        <end position="320"/>
    </location>
</feature>
<evidence type="ECO:0000259" key="5">
    <source>
        <dbReference type="PROSITE" id="PS50975"/>
    </source>
</evidence>
<dbReference type="Pfam" id="PF13535">
    <property type="entry name" value="ATP-grasp_4"/>
    <property type="match status" value="1"/>
</dbReference>
<organism evidence="6 7">
    <name type="scientific">Micromonospora yangpuensis</name>
    <dbReference type="NCBI Taxonomy" id="683228"/>
    <lineage>
        <taxon>Bacteria</taxon>
        <taxon>Bacillati</taxon>
        <taxon>Actinomycetota</taxon>
        <taxon>Actinomycetes</taxon>
        <taxon>Micromonosporales</taxon>
        <taxon>Micromonosporaceae</taxon>
        <taxon>Micromonospora</taxon>
    </lineage>
</organism>
<dbReference type="Pfam" id="PF18603">
    <property type="entry name" value="LAL_C2"/>
    <property type="match status" value="1"/>
</dbReference>
<sequence length="417" mass="44751">MSIVVVHKTNLSRRRHLERARRYATEHGEELVLLMTDASWETDFADRVVPVDVGDVDEVLAAVKAESAPVSGVVTFAEALVPAVARVAHEFDLSWVGERTAQLARDKFRMRQAAAAAGVAQPRFGLARTVAEALAVADHVGFPLVLKPVLGTGSMFVRSVADRTELTAHFDAFRAGAWAGFSKDPLRERSEREHDGALLLEEFVPGPEISVESLVVDGVTHPVAIHDKPLPTGPTFEEVYACTPTRLPAEVAEAAGRAAAEVHAALGITVGGSHVEFRLRDGVEPVLLEAAARLGGGPICRSVLLSTGVDLVAAALDLATGRTPVIAPRERPTAVGFWNIFPARPGRLVAAHGIDEARADERVAEIDIYRAPGDLLAVPPRTFQGHGHLIFVAPSVDDLDATFHELTRMVRLETEPA</sequence>
<keyword evidence="7" id="KW-1185">Reference proteome</keyword>
<dbReference type="InterPro" id="IPR040570">
    <property type="entry name" value="LAL_C2"/>
</dbReference>
<name>A0A1C6V3N5_9ACTN</name>